<reference evidence="4" key="1">
    <citation type="submission" date="2016-10" db="EMBL/GenBank/DDBJ databases">
        <authorList>
            <person name="Varghese N."/>
            <person name="Submissions S."/>
        </authorList>
    </citation>
    <scope>NUCLEOTIDE SEQUENCE [LARGE SCALE GENOMIC DNA]</scope>
    <source>
        <strain evidence="4">DSM 24729</strain>
    </source>
</reference>
<dbReference type="PANTHER" id="PTHR23150:SF19">
    <property type="entry name" value="FORMYLGLYCINE-GENERATING ENZYME"/>
    <property type="match status" value="1"/>
</dbReference>
<feature type="signal peptide" evidence="1">
    <location>
        <begin position="1"/>
        <end position="26"/>
    </location>
</feature>
<dbReference type="InterPro" id="IPR016187">
    <property type="entry name" value="CTDL_fold"/>
</dbReference>
<keyword evidence="4" id="KW-1185">Reference proteome</keyword>
<keyword evidence="1" id="KW-0732">Signal</keyword>
<dbReference type="Pfam" id="PF03781">
    <property type="entry name" value="FGE-sulfatase"/>
    <property type="match status" value="1"/>
</dbReference>
<dbReference type="Proteomes" id="UP000182114">
    <property type="component" value="Unassembled WGS sequence"/>
</dbReference>
<evidence type="ECO:0000313" key="3">
    <source>
        <dbReference type="EMBL" id="SDF53565.1"/>
    </source>
</evidence>
<name>A0A1G7LVP8_9FLAO</name>
<dbReference type="AlphaFoldDB" id="A0A1G7LVP8"/>
<protein>
    <submittedName>
        <fullName evidence="3">Formylglycine-generating enzyme, required for sulfatase activity, contains SUMF1/FGE domain</fullName>
    </submittedName>
</protein>
<evidence type="ECO:0000259" key="2">
    <source>
        <dbReference type="Pfam" id="PF03781"/>
    </source>
</evidence>
<organism evidence="3 4">
    <name type="scientific">Cellulophaga baltica</name>
    <dbReference type="NCBI Taxonomy" id="76594"/>
    <lineage>
        <taxon>Bacteria</taxon>
        <taxon>Pseudomonadati</taxon>
        <taxon>Bacteroidota</taxon>
        <taxon>Flavobacteriia</taxon>
        <taxon>Flavobacteriales</taxon>
        <taxon>Flavobacteriaceae</taxon>
        <taxon>Cellulophaga</taxon>
    </lineage>
</organism>
<dbReference type="InterPro" id="IPR051043">
    <property type="entry name" value="Sulfatase_Mod_Factor_Kinase"/>
</dbReference>
<proteinExistence type="predicted"/>
<dbReference type="SUPFAM" id="SSF56436">
    <property type="entry name" value="C-type lectin-like"/>
    <property type="match status" value="1"/>
</dbReference>
<gene>
    <name evidence="3" type="ORF">SAMN04487992_12217</name>
</gene>
<dbReference type="InterPro" id="IPR042095">
    <property type="entry name" value="SUMF_sf"/>
</dbReference>
<accession>A0A1G7LVP8</accession>
<dbReference type="Gene3D" id="3.90.1580.10">
    <property type="entry name" value="paralog of FGE (formylglycine-generating enzyme)"/>
    <property type="match status" value="1"/>
</dbReference>
<evidence type="ECO:0000256" key="1">
    <source>
        <dbReference type="SAM" id="SignalP"/>
    </source>
</evidence>
<dbReference type="RefSeq" id="WP_074539546.1">
    <property type="nucleotide sequence ID" value="NZ_FNBD01000022.1"/>
</dbReference>
<dbReference type="GO" id="GO:0120147">
    <property type="term" value="F:formylglycine-generating oxidase activity"/>
    <property type="evidence" value="ECO:0007669"/>
    <property type="project" value="TreeGrafter"/>
</dbReference>
<feature type="domain" description="Sulfatase-modifying factor enzyme-like" evidence="2">
    <location>
        <begin position="42"/>
        <end position="260"/>
    </location>
</feature>
<dbReference type="PROSITE" id="PS51257">
    <property type="entry name" value="PROKAR_LIPOPROTEIN"/>
    <property type="match status" value="1"/>
</dbReference>
<evidence type="ECO:0000313" key="4">
    <source>
        <dbReference type="Proteomes" id="UP000182114"/>
    </source>
</evidence>
<feature type="chain" id="PRO_5010360482" evidence="1">
    <location>
        <begin position="27"/>
        <end position="268"/>
    </location>
</feature>
<dbReference type="InterPro" id="IPR005532">
    <property type="entry name" value="SUMF_dom"/>
</dbReference>
<dbReference type="PANTHER" id="PTHR23150">
    <property type="entry name" value="SULFATASE MODIFYING FACTOR 1, 2"/>
    <property type="match status" value="1"/>
</dbReference>
<dbReference type="EMBL" id="FNBD01000022">
    <property type="protein sequence ID" value="SDF53565.1"/>
    <property type="molecule type" value="Genomic_DNA"/>
</dbReference>
<sequence>MGKRILKFHKLLLLLFLLVQSCNSQKKATPEQEQILEDAKANFVFVEGGTFTMGKNGVSIAREHQVTLDSYSISKYETTWEEFDLYHIMNDLEIINPHHRGKIKDYGPKYAAKKNTWFLAKAYCQWLGEQLNLPIDLPTEAQWEYAARSRGLNVEHATDSGKIEGSFTEKRNYPVYDTIVGAYPPNPLGIYDMSGGRAEWTNDWLALYSKEPVVNPRYDTIVSGTEKVVRGFHKLSNSVYSRSGSRDPEQDGFGGGFRCVCNQKTPIK</sequence>